<dbReference type="Proteomes" id="UP000010797">
    <property type="component" value="Chromosome"/>
</dbReference>
<reference evidence="3" key="1">
    <citation type="submission" date="2012-02" db="EMBL/GenBank/DDBJ databases">
        <title>Complete sequence of Desulfitobacterium dichloroeliminans LMG P-21439.</title>
        <authorList>
            <person name="Lucas S."/>
            <person name="Han J."/>
            <person name="Lapidus A."/>
            <person name="Cheng J.-F."/>
            <person name="Goodwin L."/>
            <person name="Pitluck S."/>
            <person name="Peters L."/>
            <person name="Ovchinnikova G."/>
            <person name="Teshima H."/>
            <person name="Detter J.C."/>
            <person name="Han C."/>
            <person name="Tapia R."/>
            <person name="Land M."/>
            <person name="Hauser L."/>
            <person name="Kyrpides N."/>
            <person name="Ivanova N."/>
            <person name="Pagani I."/>
            <person name="Kruse T."/>
            <person name="de Vos W.M."/>
            <person name="Boon N."/>
            <person name="Smidt H."/>
            <person name="Woyke T."/>
        </authorList>
    </citation>
    <scope>NUCLEOTIDE SEQUENCE [LARGE SCALE GENOMIC DNA]</scope>
    <source>
        <strain evidence="3">LMG P-21439 / DCA1</strain>
    </source>
</reference>
<dbReference type="EMBL" id="CP003344">
    <property type="protein sequence ID" value="AGA69853.1"/>
    <property type="molecule type" value="Genomic_DNA"/>
</dbReference>
<feature type="transmembrane region" description="Helical" evidence="1">
    <location>
        <begin position="30"/>
        <end position="61"/>
    </location>
</feature>
<accession>L0FA77</accession>
<dbReference type="AlphaFoldDB" id="L0FA77"/>
<evidence type="ECO:0000313" key="2">
    <source>
        <dbReference type="EMBL" id="AGA69853.1"/>
    </source>
</evidence>
<name>L0FA77_DESDL</name>
<proteinExistence type="predicted"/>
<evidence type="ECO:0000256" key="1">
    <source>
        <dbReference type="SAM" id="Phobius"/>
    </source>
</evidence>
<dbReference type="KEGG" id="ddl:Desdi_2429"/>
<keyword evidence="1" id="KW-0812">Transmembrane</keyword>
<keyword evidence="1" id="KW-1133">Transmembrane helix</keyword>
<organism evidence="2 3">
    <name type="scientific">Desulfitobacterium dichloroeliminans (strain LMG P-21439 / DCA1)</name>
    <dbReference type="NCBI Taxonomy" id="871963"/>
    <lineage>
        <taxon>Bacteria</taxon>
        <taxon>Bacillati</taxon>
        <taxon>Bacillota</taxon>
        <taxon>Clostridia</taxon>
        <taxon>Eubacteriales</taxon>
        <taxon>Desulfitobacteriaceae</taxon>
        <taxon>Desulfitobacterium</taxon>
    </lineage>
</organism>
<keyword evidence="1" id="KW-0472">Membrane</keyword>
<dbReference type="STRING" id="871963.Desdi_2429"/>
<sequence length="80" mass="9207">MKIFWTELVNKISRFFLWALEEHPGKLSGILAGFGIGLLVVVLGFWKALVLALFVLVGLILGKRHDDHKDLFGWLDRFFH</sequence>
<dbReference type="InterPro" id="IPR018730">
    <property type="entry name" value="DUF2273"/>
</dbReference>
<protein>
    <submittedName>
        <fullName evidence="2">Small integral membrane protein (DUF2273)</fullName>
    </submittedName>
</protein>
<dbReference type="Pfam" id="PF10031">
    <property type="entry name" value="DUF2273"/>
    <property type="match status" value="1"/>
</dbReference>
<dbReference type="HOGENOM" id="CLU_192686_1_0_9"/>
<keyword evidence="3" id="KW-1185">Reference proteome</keyword>
<gene>
    <name evidence="2" type="ordered locus">Desdi_2429</name>
</gene>
<evidence type="ECO:0000313" key="3">
    <source>
        <dbReference type="Proteomes" id="UP000010797"/>
    </source>
</evidence>